<proteinExistence type="predicted"/>
<comment type="caution">
    <text evidence="1">The sequence shown here is derived from an EMBL/GenBank/DDBJ whole genome shotgun (WGS) entry which is preliminary data.</text>
</comment>
<accession>A0ACC0VIP5</accession>
<protein>
    <submittedName>
        <fullName evidence="1">Uncharacterized protein</fullName>
    </submittedName>
</protein>
<organism evidence="1 2">
    <name type="scientific">Peronosclerospora sorghi</name>
    <dbReference type="NCBI Taxonomy" id="230839"/>
    <lineage>
        <taxon>Eukaryota</taxon>
        <taxon>Sar</taxon>
        <taxon>Stramenopiles</taxon>
        <taxon>Oomycota</taxon>
        <taxon>Peronosporomycetes</taxon>
        <taxon>Peronosporales</taxon>
        <taxon>Peronosporaceae</taxon>
        <taxon>Peronosclerospora</taxon>
    </lineage>
</organism>
<dbReference type="Proteomes" id="UP001163321">
    <property type="component" value="Chromosome 9"/>
</dbReference>
<name>A0ACC0VIP5_9STRA</name>
<evidence type="ECO:0000313" key="2">
    <source>
        <dbReference type="Proteomes" id="UP001163321"/>
    </source>
</evidence>
<reference evidence="1 2" key="1">
    <citation type="journal article" date="2022" name="bioRxiv">
        <title>The genome of the oomycete Peronosclerospora sorghi, a cosmopolitan pathogen of maize and sorghum, is inflated with dispersed pseudogenes.</title>
        <authorList>
            <person name="Fletcher K."/>
            <person name="Martin F."/>
            <person name="Isakeit T."/>
            <person name="Cavanaugh K."/>
            <person name="Magill C."/>
            <person name="Michelmore R."/>
        </authorList>
    </citation>
    <scope>NUCLEOTIDE SEQUENCE [LARGE SCALE GENOMIC DNA]</scope>
    <source>
        <strain evidence="1">P6</strain>
    </source>
</reference>
<keyword evidence="2" id="KW-1185">Reference proteome</keyword>
<gene>
    <name evidence="1" type="ORF">PsorP6_013444</name>
</gene>
<evidence type="ECO:0000313" key="1">
    <source>
        <dbReference type="EMBL" id="KAI9905613.1"/>
    </source>
</evidence>
<sequence length="77" mass="8372">MDLGTGSHDVAMEVGNNSCGRIGGAETHTKAIIVANLVSHLFESMFDSKWEVCHGALLSLRQILFQAMLLLPSKPYI</sequence>
<dbReference type="EMBL" id="CM047588">
    <property type="protein sequence ID" value="KAI9905613.1"/>
    <property type="molecule type" value="Genomic_DNA"/>
</dbReference>